<accession>E3MTB8</accession>
<dbReference type="PROSITE" id="PS50097">
    <property type="entry name" value="BTB"/>
    <property type="match status" value="1"/>
</dbReference>
<dbReference type="SMART" id="SM00225">
    <property type="entry name" value="BTB"/>
    <property type="match status" value="1"/>
</dbReference>
<dbReference type="SUPFAM" id="SSF54695">
    <property type="entry name" value="POZ domain"/>
    <property type="match status" value="1"/>
</dbReference>
<dbReference type="PANTHER" id="PTHR22744">
    <property type="entry name" value="HELIX LOOP HELIX PROTEIN 21-RELATED"/>
    <property type="match status" value="1"/>
</dbReference>
<gene>
    <name evidence="2" type="ORF">CRE_19792</name>
</gene>
<feature type="domain" description="BTB" evidence="1">
    <location>
        <begin position="20"/>
        <end position="87"/>
    </location>
</feature>
<dbReference type="Pfam" id="PF00651">
    <property type="entry name" value="BTB"/>
    <property type="match status" value="1"/>
</dbReference>
<reference evidence="2" key="1">
    <citation type="submission" date="2007-07" db="EMBL/GenBank/DDBJ databases">
        <title>PCAP assembly of the Caenorhabditis remanei genome.</title>
        <authorList>
            <consortium name="The Caenorhabditis remanei Sequencing Consortium"/>
            <person name="Wilson R.K."/>
        </authorList>
    </citation>
    <scope>NUCLEOTIDE SEQUENCE [LARGE SCALE GENOMIC DNA]</scope>
    <source>
        <strain evidence="2">PB4641</strain>
    </source>
</reference>
<dbReference type="InterPro" id="IPR000210">
    <property type="entry name" value="BTB/POZ_dom"/>
</dbReference>
<dbReference type="InParanoid" id="E3MTB8"/>
<sequence length="180" mass="20949">MSATPAVSIYESTFASSDKTDAILVVDGKKLHVNKALLSYHSDYFNTLFNGEFKEKSMPEIPIEDVYFEDFATLLSLLQHNPIEITNGNAESLLELADRFLLPGPKSQVKHFIWMSPGFSRFNKLKLADKYKMDVLLERMIALYTHRSHFSDLCYKKNKEISLELQLRMYDLFFEKYFHS</sequence>
<dbReference type="OMA" id="SKEMFAD"/>
<dbReference type="OrthoDB" id="5866811at2759"/>
<dbReference type="InterPro" id="IPR011333">
    <property type="entry name" value="SKP1/BTB/POZ_sf"/>
</dbReference>
<dbReference type="PANTHER" id="PTHR22744:SF14">
    <property type="entry name" value="BTB DOMAIN-CONTAINING PROTEIN-RELATED"/>
    <property type="match status" value="1"/>
</dbReference>
<dbReference type="AlphaFoldDB" id="E3MTB8"/>
<dbReference type="CDD" id="cd18186">
    <property type="entry name" value="BTB_POZ_ZBTB_KLHL-like"/>
    <property type="match status" value="1"/>
</dbReference>
<protein>
    <recommendedName>
        <fullName evidence="1">BTB domain-containing protein</fullName>
    </recommendedName>
</protein>
<name>E3MTB8_CAERE</name>
<dbReference type="Gene3D" id="3.30.710.10">
    <property type="entry name" value="Potassium Channel Kv1.1, Chain A"/>
    <property type="match status" value="1"/>
</dbReference>
<dbReference type="EMBL" id="DS268476">
    <property type="protein sequence ID" value="EFP08779.1"/>
    <property type="molecule type" value="Genomic_DNA"/>
</dbReference>
<evidence type="ECO:0000259" key="1">
    <source>
        <dbReference type="PROSITE" id="PS50097"/>
    </source>
</evidence>
<dbReference type="HOGENOM" id="CLU_036654_2_1_1"/>
<evidence type="ECO:0000313" key="3">
    <source>
        <dbReference type="Proteomes" id="UP000008281"/>
    </source>
</evidence>
<evidence type="ECO:0000313" key="2">
    <source>
        <dbReference type="EMBL" id="EFP08779.1"/>
    </source>
</evidence>
<proteinExistence type="predicted"/>
<dbReference type="Proteomes" id="UP000008281">
    <property type="component" value="Unassembled WGS sequence"/>
</dbReference>
<organism evidence="3">
    <name type="scientific">Caenorhabditis remanei</name>
    <name type="common">Caenorhabditis vulgaris</name>
    <dbReference type="NCBI Taxonomy" id="31234"/>
    <lineage>
        <taxon>Eukaryota</taxon>
        <taxon>Metazoa</taxon>
        <taxon>Ecdysozoa</taxon>
        <taxon>Nematoda</taxon>
        <taxon>Chromadorea</taxon>
        <taxon>Rhabditida</taxon>
        <taxon>Rhabditina</taxon>
        <taxon>Rhabditomorpha</taxon>
        <taxon>Rhabditoidea</taxon>
        <taxon>Rhabditidae</taxon>
        <taxon>Peloderinae</taxon>
        <taxon>Caenorhabditis</taxon>
    </lineage>
</organism>
<keyword evidence="3" id="KW-1185">Reference proteome</keyword>